<dbReference type="SUPFAM" id="SSF48264">
    <property type="entry name" value="Cytochrome P450"/>
    <property type="match status" value="1"/>
</dbReference>
<dbReference type="GO" id="GO:0004497">
    <property type="term" value="F:monooxygenase activity"/>
    <property type="evidence" value="ECO:0007669"/>
    <property type="project" value="UniProtKB-KW"/>
</dbReference>
<dbReference type="GO" id="GO:0016020">
    <property type="term" value="C:membrane"/>
    <property type="evidence" value="ECO:0007669"/>
    <property type="project" value="UniProtKB-SubCell"/>
</dbReference>
<sequence length="462" mass="52918">MIISGYTLAVGQWLSAFDYVYQGADRIARVYKEAAKRPFALPAISNYQVLVSSAEHIKELAQAPDELLSFYKAMNERLFFKYTMGGFVPDNGVDNNNGIPNRVFKILARENLPRLSVPLQERVSEVFHEFFENGRIGEGLSKMPLHTLSGTLIARMNNTLLFGSELARNPSFEKASIKYGWHSGIAMEIFRQIPTCFVPVVAKVFMAWSGAMHKVSAAVQNLVNQRVREKMFTTKDNKNEEHLDCTEWVISCSHTPEQAHPTRIAQQMMALLFASTHQMQMALTWAIAELCLHPEYIMLLRSEITSIFATNCKNPYEQLRLMECFLRESSRLNPIDALNVQRKAMQPYTFSGGFHVPAGNIVAIPQREIMRDASHYLDPEIFNPYRFMTNNSDDEASTKYTDVNWEYTFWGSPRLSCPGRWYASYALKHALVHLLMTYEFSLQRPEPGLKRHFIWTTAIVPK</sequence>
<name>A0A9P4MWW8_9PLEO</name>
<evidence type="ECO:0000256" key="1">
    <source>
        <dbReference type="ARBA" id="ARBA00001971"/>
    </source>
</evidence>
<keyword evidence="11" id="KW-0503">Monooxygenase</keyword>
<evidence type="ECO:0000256" key="8">
    <source>
        <dbReference type="ARBA" id="ARBA00022989"/>
    </source>
</evidence>
<keyword evidence="10 13" id="KW-0408">Iron</keyword>
<evidence type="ECO:0000256" key="6">
    <source>
        <dbReference type="ARBA" id="ARBA00022692"/>
    </source>
</evidence>
<protein>
    <submittedName>
        <fullName evidence="14">Cytochrome P450</fullName>
    </submittedName>
</protein>
<reference evidence="15" key="1">
    <citation type="journal article" date="2020" name="Stud. Mycol.">
        <title>101 Dothideomycetes genomes: A test case for predicting lifestyles and emergence of pathogens.</title>
        <authorList>
            <person name="Haridas S."/>
            <person name="Albert R."/>
            <person name="Binder M."/>
            <person name="Bloem J."/>
            <person name="LaButti K."/>
            <person name="Salamov A."/>
            <person name="Andreopoulos B."/>
            <person name="Baker S."/>
            <person name="Barry K."/>
            <person name="Bills G."/>
            <person name="Bluhm B."/>
            <person name="Cannon C."/>
            <person name="Castanera R."/>
            <person name="Culley D."/>
            <person name="Daum C."/>
            <person name="Ezra D."/>
            <person name="Gonzalez J."/>
            <person name="Henrissat B."/>
            <person name="Kuo A."/>
            <person name="Liang C."/>
            <person name="Lipzen A."/>
            <person name="Lutzoni F."/>
            <person name="Magnuson J."/>
            <person name="Mondo S."/>
            <person name="Nolan M."/>
            <person name="Ohm R."/>
            <person name="Pangilinan J."/>
            <person name="Park H.-J."/>
            <person name="Ramirez L."/>
            <person name="Alfaro M."/>
            <person name="Sun H."/>
            <person name="Tritt A."/>
            <person name="Yoshinaga Y."/>
            <person name="Zwiers L.-H."/>
            <person name="Turgeon B."/>
            <person name="Goodwin S."/>
            <person name="Spatafora J."/>
            <person name="Crous P."/>
            <person name="Grigoriev I."/>
        </authorList>
    </citation>
    <scope>NUCLEOTIDE SEQUENCE [LARGE SCALE GENOMIC DNA]</scope>
    <source>
        <strain evidence="15">CBS 304.66</strain>
    </source>
</reference>
<keyword evidence="8" id="KW-1133">Transmembrane helix</keyword>
<dbReference type="Proteomes" id="UP000800093">
    <property type="component" value="Unassembled WGS sequence"/>
</dbReference>
<organism evidence="14 15">
    <name type="scientific">Lojkania enalia</name>
    <dbReference type="NCBI Taxonomy" id="147567"/>
    <lineage>
        <taxon>Eukaryota</taxon>
        <taxon>Fungi</taxon>
        <taxon>Dikarya</taxon>
        <taxon>Ascomycota</taxon>
        <taxon>Pezizomycotina</taxon>
        <taxon>Dothideomycetes</taxon>
        <taxon>Pleosporomycetidae</taxon>
        <taxon>Pleosporales</taxon>
        <taxon>Pleosporales incertae sedis</taxon>
        <taxon>Lojkania</taxon>
    </lineage>
</organism>
<evidence type="ECO:0000256" key="12">
    <source>
        <dbReference type="ARBA" id="ARBA00023136"/>
    </source>
</evidence>
<evidence type="ECO:0000256" key="9">
    <source>
        <dbReference type="ARBA" id="ARBA00023002"/>
    </source>
</evidence>
<evidence type="ECO:0000313" key="15">
    <source>
        <dbReference type="Proteomes" id="UP000800093"/>
    </source>
</evidence>
<keyword evidence="12" id="KW-0472">Membrane</keyword>
<evidence type="ECO:0000256" key="3">
    <source>
        <dbReference type="ARBA" id="ARBA00004685"/>
    </source>
</evidence>
<dbReference type="EMBL" id="ML986675">
    <property type="protein sequence ID" value="KAF2260655.1"/>
    <property type="molecule type" value="Genomic_DNA"/>
</dbReference>
<evidence type="ECO:0000256" key="13">
    <source>
        <dbReference type="PIRSR" id="PIRSR602403-1"/>
    </source>
</evidence>
<dbReference type="Pfam" id="PF00067">
    <property type="entry name" value="p450"/>
    <property type="match status" value="1"/>
</dbReference>
<dbReference type="GO" id="GO:0020037">
    <property type="term" value="F:heme binding"/>
    <property type="evidence" value="ECO:0007669"/>
    <property type="project" value="InterPro"/>
</dbReference>
<dbReference type="InterPro" id="IPR036396">
    <property type="entry name" value="Cyt_P450_sf"/>
</dbReference>
<dbReference type="Gene3D" id="1.10.630.10">
    <property type="entry name" value="Cytochrome P450"/>
    <property type="match status" value="1"/>
</dbReference>
<comment type="similarity">
    <text evidence="4">Belongs to the cytochrome P450 family.</text>
</comment>
<feature type="binding site" description="axial binding residue" evidence="13">
    <location>
        <position position="417"/>
    </location>
    <ligand>
        <name>heme</name>
        <dbReference type="ChEBI" id="CHEBI:30413"/>
    </ligand>
    <ligandPart>
        <name>Fe</name>
        <dbReference type="ChEBI" id="CHEBI:18248"/>
    </ligandPart>
</feature>
<comment type="cofactor">
    <cofactor evidence="1 13">
        <name>heme</name>
        <dbReference type="ChEBI" id="CHEBI:30413"/>
    </cofactor>
</comment>
<comment type="pathway">
    <text evidence="3">Mycotoxin biosynthesis.</text>
</comment>
<gene>
    <name evidence="14" type="ORF">CC78DRAFT_501282</name>
</gene>
<evidence type="ECO:0000256" key="5">
    <source>
        <dbReference type="ARBA" id="ARBA00022617"/>
    </source>
</evidence>
<accession>A0A9P4MWW8</accession>
<evidence type="ECO:0000256" key="7">
    <source>
        <dbReference type="ARBA" id="ARBA00022723"/>
    </source>
</evidence>
<evidence type="ECO:0000313" key="14">
    <source>
        <dbReference type="EMBL" id="KAF2260655.1"/>
    </source>
</evidence>
<dbReference type="AlphaFoldDB" id="A0A9P4MWW8"/>
<dbReference type="OrthoDB" id="1844152at2759"/>
<dbReference type="InterPro" id="IPR001128">
    <property type="entry name" value="Cyt_P450"/>
</dbReference>
<dbReference type="GO" id="GO:0016705">
    <property type="term" value="F:oxidoreductase activity, acting on paired donors, with incorporation or reduction of molecular oxygen"/>
    <property type="evidence" value="ECO:0007669"/>
    <property type="project" value="InterPro"/>
</dbReference>
<dbReference type="InterPro" id="IPR002403">
    <property type="entry name" value="Cyt_P450_E_grp-IV"/>
</dbReference>
<proteinExistence type="inferred from homology"/>
<dbReference type="PANTHER" id="PTHR46206">
    <property type="entry name" value="CYTOCHROME P450"/>
    <property type="match status" value="1"/>
</dbReference>
<keyword evidence="5 13" id="KW-0349">Heme</keyword>
<dbReference type="PANTHER" id="PTHR46206:SF5">
    <property type="entry name" value="P450, PUTATIVE (EUROFUNG)-RELATED"/>
    <property type="match status" value="1"/>
</dbReference>
<evidence type="ECO:0000256" key="4">
    <source>
        <dbReference type="ARBA" id="ARBA00010617"/>
    </source>
</evidence>
<dbReference type="CDD" id="cd11041">
    <property type="entry name" value="CYP503A1-like"/>
    <property type="match status" value="1"/>
</dbReference>
<comment type="subcellular location">
    <subcellularLocation>
        <location evidence="2">Membrane</location>
    </subcellularLocation>
</comment>
<evidence type="ECO:0000256" key="2">
    <source>
        <dbReference type="ARBA" id="ARBA00004370"/>
    </source>
</evidence>
<dbReference type="GO" id="GO:0005506">
    <property type="term" value="F:iron ion binding"/>
    <property type="evidence" value="ECO:0007669"/>
    <property type="project" value="InterPro"/>
</dbReference>
<dbReference type="PRINTS" id="PR00465">
    <property type="entry name" value="EP450IV"/>
</dbReference>
<keyword evidence="6" id="KW-0812">Transmembrane</keyword>
<feature type="non-terminal residue" evidence="14">
    <location>
        <position position="462"/>
    </location>
</feature>
<keyword evidence="7 13" id="KW-0479">Metal-binding</keyword>
<comment type="caution">
    <text evidence="14">The sequence shown here is derived from an EMBL/GenBank/DDBJ whole genome shotgun (WGS) entry which is preliminary data.</text>
</comment>
<evidence type="ECO:0000256" key="11">
    <source>
        <dbReference type="ARBA" id="ARBA00023033"/>
    </source>
</evidence>
<keyword evidence="15" id="KW-1185">Reference proteome</keyword>
<keyword evidence="9" id="KW-0560">Oxidoreductase</keyword>
<evidence type="ECO:0000256" key="10">
    <source>
        <dbReference type="ARBA" id="ARBA00023004"/>
    </source>
</evidence>